<comment type="similarity">
    <text evidence="1">Belongs to the bacterial solute-binding protein 5 family.</text>
</comment>
<protein>
    <submittedName>
        <fullName evidence="6">Peptide/nickel transport system substrate-binding protein</fullName>
    </submittedName>
</protein>
<comment type="caution">
    <text evidence="6">The sequence shown here is derived from an EMBL/GenBank/DDBJ whole genome shotgun (WGS) entry which is preliminary data.</text>
</comment>
<reference evidence="6 7" key="1">
    <citation type="submission" date="2021-03" db="EMBL/GenBank/DDBJ databases">
        <title>Sequencing the genomes of 1000 actinobacteria strains.</title>
        <authorList>
            <person name="Klenk H.-P."/>
        </authorList>
    </citation>
    <scope>NUCLEOTIDE SEQUENCE [LARGE SCALE GENOMIC DNA]</scope>
    <source>
        <strain evidence="6 7">DSM 12936</strain>
    </source>
</reference>
<evidence type="ECO:0000313" key="7">
    <source>
        <dbReference type="Proteomes" id="UP000758168"/>
    </source>
</evidence>
<evidence type="ECO:0000259" key="5">
    <source>
        <dbReference type="Pfam" id="PF00496"/>
    </source>
</evidence>
<dbReference type="Proteomes" id="UP000758168">
    <property type="component" value="Unassembled WGS sequence"/>
</dbReference>
<accession>A0ABS4Z3D8</accession>
<feature type="signal peptide" evidence="4">
    <location>
        <begin position="1"/>
        <end position="40"/>
    </location>
</feature>
<dbReference type="Pfam" id="PF00496">
    <property type="entry name" value="SBP_bac_5"/>
    <property type="match status" value="1"/>
</dbReference>
<sequence length="543" mass="58168">MTPEPTARPRPALGRSPFARRRLRRAVLAVGLTLALTASACGGGGSDSDPAASSAPAATSEVDTLKIANGVAIDTLDPAQNAANESIWLDQNIYARLVQTDPTGTKVVPDLAESWTTSEDGLTWTFTLNPDAKFADGSAVTAADAAWSINRAKDVEGGWGFLITPVTKIEATDEKTVTITLKTPHAPLLADLAMYAFGILPQKAVEADPDFFAKTPYGAGPFKVTSLDPDAQLVLSRNDSYYGAKPKISTVEVSVVTNDNTRVLQLQGKQVDVIENPPGNLLEQLGANPDLKVNLFPSTRVDFLQVPLKTKPFDDVKVRQAVKAAIDLDALNTLAYQGNAVPANTFFPYKSLYWDESITAPKPDLDKAKQLLTEAGYADGFTTNLIAVSGDAAGQAQAVVIKDDLAKIGIDVTITSFEQSTAYTNERSGTNGLGLRYWTNDIIDPDEVATFGADIDGGANSFSSYWGDPAVSKLVNDARSETDEAKRQEMYSQIQQAVYDQVPFVPLAYAPFRYASGSWVNGFQVSPLGNYNDSLLNLTVGSH</sequence>
<dbReference type="PIRSF" id="PIRSF002741">
    <property type="entry name" value="MppA"/>
    <property type="match status" value="1"/>
</dbReference>
<evidence type="ECO:0000256" key="4">
    <source>
        <dbReference type="SAM" id="SignalP"/>
    </source>
</evidence>
<evidence type="ECO:0000313" key="6">
    <source>
        <dbReference type="EMBL" id="MBP2415250.1"/>
    </source>
</evidence>
<dbReference type="InterPro" id="IPR000914">
    <property type="entry name" value="SBP_5_dom"/>
</dbReference>
<dbReference type="Gene3D" id="3.40.190.10">
    <property type="entry name" value="Periplasmic binding protein-like II"/>
    <property type="match status" value="1"/>
</dbReference>
<dbReference type="InterPro" id="IPR039424">
    <property type="entry name" value="SBP_5"/>
</dbReference>
<feature type="domain" description="Solute-binding protein family 5" evidence="5">
    <location>
        <begin position="106"/>
        <end position="448"/>
    </location>
</feature>
<evidence type="ECO:0000256" key="2">
    <source>
        <dbReference type="ARBA" id="ARBA00022448"/>
    </source>
</evidence>
<dbReference type="Gene3D" id="3.10.105.10">
    <property type="entry name" value="Dipeptide-binding Protein, Domain 3"/>
    <property type="match status" value="1"/>
</dbReference>
<name>A0ABS4Z3D8_9ACTN</name>
<keyword evidence="7" id="KW-1185">Reference proteome</keyword>
<feature type="chain" id="PRO_5046503526" evidence="4">
    <location>
        <begin position="41"/>
        <end position="543"/>
    </location>
</feature>
<dbReference type="EMBL" id="JAGIOB010000001">
    <property type="protein sequence ID" value="MBP2415250.1"/>
    <property type="molecule type" value="Genomic_DNA"/>
</dbReference>
<dbReference type="CDD" id="cd08512">
    <property type="entry name" value="PBP2_NikA_DppA_OppA_like_7"/>
    <property type="match status" value="1"/>
</dbReference>
<dbReference type="InterPro" id="IPR030678">
    <property type="entry name" value="Peptide/Ni-bd"/>
</dbReference>
<dbReference type="PANTHER" id="PTHR30290:SF9">
    <property type="entry name" value="OLIGOPEPTIDE-BINDING PROTEIN APPA"/>
    <property type="match status" value="1"/>
</dbReference>
<gene>
    <name evidence="6" type="ORF">JOF54_000172</name>
</gene>
<organism evidence="6 7">
    <name type="scientific">Microlunatus capsulatus</name>
    <dbReference type="NCBI Taxonomy" id="99117"/>
    <lineage>
        <taxon>Bacteria</taxon>
        <taxon>Bacillati</taxon>
        <taxon>Actinomycetota</taxon>
        <taxon>Actinomycetes</taxon>
        <taxon>Propionibacteriales</taxon>
        <taxon>Propionibacteriaceae</taxon>
        <taxon>Microlunatus</taxon>
    </lineage>
</organism>
<keyword evidence="3 4" id="KW-0732">Signal</keyword>
<proteinExistence type="inferred from homology"/>
<dbReference type="RefSeq" id="WP_210052119.1">
    <property type="nucleotide sequence ID" value="NZ_BAAAMH010000026.1"/>
</dbReference>
<evidence type="ECO:0000256" key="1">
    <source>
        <dbReference type="ARBA" id="ARBA00005695"/>
    </source>
</evidence>
<keyword evidence="2" id="KW-0813">Transport</keyword>
<dbReference type="Gene3D" id="3.90.76.10">
    <property type="entry name" value="Dipeptide-binding Protein, Domain 1"/>
    <property type="match status" value="1"/>
</dbReference>
<evidence type="ECO:0000256" key="3">
    <source>
        <dbReference type="ARBA" id="ARBA00022729"/>
    </source>
</evidence>
<dbReference type="SUPFAM" id="SSF53850">
    <property type="entry name" value="Periplasmic binding protein-like II"/>
    <property type="match status" value="1"/>
</dbReference>
<dbReference type="PANTHER" id="PTHR30290">
    <property type="entry name" value="PERIPLASMIC BINDING COMPONENT OF ABC TRANSPORTER"/>
    <property type="match status" value="1"/>
</dbReference>